<feature type="region of interest" description="Disordered" evidence="1">
    <location>
        <begin position="87"/>
        <end position="110"/>
    </location>
</feature>
<feature type="compositionally biased region" description="Polar residues" evidence="1">
    <location>
        <begin position="214"/>
        <end position="226"/>
    </location>
</feature>
<evidence type="ECO:0000256" key="1">
    <source>
        <dbReference type="SAM" id="MobiDB-lite"/>
    </source>
</evidence>
<evidence type="ECO:0000313" key="3">
    <source>
        <dbReference type="Proteomes" id="UP000243459"/>
    </source>
</evidence>
<feature type="compositionally biased region" description="Pro residues" evidence="1">
    <location>
        <begin position="228"/>
        <end position="238"/>
    </location>
</feature>
<dbReference type="EMBL" id="KV863899">
    <property type="protein sequence ID" value="ONK54971.1"/>
    <property type="molecule type" value="Genomic_DNA"/>
</dbReference>
<dbReference type="Gramene" id="ONK54971">
    <property type="protein sequence ID" value="ONK54971"/>
    <property type="gene ID" value="A4U43_UnF9010"/>
</dbReference>
<feature type="region of interest" description="Disordered" evidence="1">
    <location>
        <begin position="137"/>
        <end position="162"/>
    </location>
</feature>
<proteinExistence type="predicted"/>
<gene>
    <name evidence="2" type="ORF">A4U43_UnF9010</name>
</gene>
<organism evidence="2 3">
    <name type="scientific">Asparagus officinalis</name>
    <name type="common">Garden asparagus</name>
    <dbReference type="NCBI Taxonomy" id="4686"/>
    <lineage>
        <taxon>Eukaryota</taxon>
        <taxon>Viridiplantae</taxon>
        <taxon>Streptophyta</taxon>
        <taxon>Embryophyta</taxon>
        <taxon>Tracheophyta</taxon>
        <taxon>Spermatophyta</taxon>
        <taxon>Magnoliopsida</taxon>
        <taxon>Liliopsida</taxon>
        <taxon>Asparagales</taxon>
        <taxon>Asparagaceae</taxon>
        <taxon>Asparagoideae</taxon>
        <taxon>Asparagus</taxon>
    </lineage>
</organism>
<name>A0A1R3L5S4_ASPOF</name>
<reference evidence="3" key="1">
    <citation type="journal article" date="2017" name="Nat. Commun.">
        <title>The asparagus genome sheds light on the origin and evolution of a young Y chromosome.</title>
        <authorList>
            <person name="Harkess A."/>
            <person name="Zhou J."/>
            <person name="Xu C."/>
            <person name="Bowers J.E."/>
            <person name="Van der Hulst R."/>
            <person name="Ayyampalayam S."/>
            <person name="Mercati F."/>
            <person name="Riccardi P."/>
            <person name="McKain M.R."/>
            <person name="Kakrana A."/>
            <person name="Tang H."/>
            <person name="Ray J."/>
            <person name="Groenendijk J."/>
            <person name="Arikit S."/>
            <person name="Mathioni S.M."/>
            <person name="Nakano M."/>
            <person name="Shan H."/>
            <person name="Telgmann-Rauber A."/>
            <person name="Kanno A."/>
            <person name="Yue Z."/>
            <person name="Chen H."/>
            <person name="Li W."/>
            <person name="Chen Y."/>
            <person name="Xu X."/>
            <person name="Zhang Y."/>
            <person name="Luo S."/>
            <person name="Chen H."/>
            <person name="Gao J."/>
            <person name="Mao Z."/>
            <person name="Pires J.C."/>
            <person name="Luo M."/>
            <person name="Kudrna D."/>
            <person name="Wing R.A."/>
            <person name="Meyers B.C."/>
            <person name="Yi K."/>
            <person name="Kong H."/>
            <person name="Lavrijsen P."/>
            <person name="Sunseri F."/>
            <person name="Falavigna A."/>
            <person name="Ye Y."/>
            <person name="Leebens-Mack J.H."/>
            <person name="Chen G."/>
        </authorList>
    </citation>
    <scope>NUCLEOTIDE SEQUENCE [LARGE SCALE GENOMIC DNA]</scope>
    <source>
        <strain evidence="3">cv. DH0086</strain>
    </source>
</reference>
<evidence type="ECO:0000313" key="2">
    <source>
        <dbReference type="EMBL" id="ONK54971.1"/>
    </source>
</evidence>
<accession>A0A1R3L5S4</accession>
<feature type="region of interest" description="Disordered" evidence="1">
    <location>
        <begin position="212"/>
        <end position="238"/>
    </location>
</feature>
<keyword evidence="3" id="KW-1185">Reference proteome</keyword>
<protein>
    <submittedName>
        <fullName evidence="2">Uncharacterized protein</fullName>
    </submittedName>
</protein>
<feature type="compositionally biased region" description="Low complexity" evidence="1">
    <location>
        <begin position="148"/>
        <end position="162"/>
    </location>
</feature>
<sequence>MIDNRGFFIEIDGEGGGGSSGGLRGDNVHGGGADHKTLDEELRAVGEGDGDLEGAPELFIRWNPPLLPHLHSISVVKIEARPDRRHLHRHPLPHRDDPPPPDPSPTPLHMHSPAALVQFLVWVTLTVFWSPFQPPPPSAPPLGSLKKSQSSTPSARSSPPQSISRAALLLRLHNKSHIDHDRLHVPKSQMQHRIRYRRAPNVDINLQIVLPYGSDTSAPSPANKQHSSPPPPSQSTTP</sequence>
<dbReference type="Proteomes" id="UP000243459">
    <property type="component" value="Unassembled WGS sequence"/>
</dbReference>
<dbReference type="AlphaFoldDB" id="A0A1R3L5S4"/>